<reference evidence="1 2" key="1">
    <citation type="journal article" date="2013" name="Genome Announc.">
        <title>Genome Sequences of Three hpAfrica2 Strains of Helicobacter pylori.</title>
        <authorList>
            <person name="Duncan S.S."/>
            <person name="Bertoli M.T."/>
            <person name="Kersulyte D."/>
            <person name="Valk P.L."/>
            <person name="Tamma S."/>
            <person name="Segal I."/>
            <person name="McClain M.S."/>
            <person name="Cover T.L."/>
            <person name="Berg D.E."/>
        </authorList>
    </citation>
    <scope>NUCLEOTIDE SEQUENCE [LARGE SCALE GENOMIC DNA]</scope>
    <source>
        <strain evidence="1 2">SouthAfrica50</strain>
    </source>
</reference>
<protein>
    <submittedName>
        <fullName evidence="1">Uncharacterized protein</fullName>
    </submittedName>
</protein>
<proteinExistence type="predicted"/>
<dbReference type="PATRIC" id="fig|1352357.3.peg.1342"/>
<organism evidence="1 2">
    <name type="scientific">Helicobacter pylori SouthAfrica50</name>
    <dbReference type="NCBI Taxonomy" id="1352357"/>
    <lineage>
        <taxon>Bacteria</taxon>
        <taxon>Pseudomonadati</taxon>
        <taxon>Campylobacterota</taxon>
        <taxon>Epsilonproteobacteria</taxon>
        <taxon>Campylobacterales</taxon>
        <taxon>Helicobacteraceae</taxon>
        <taxon>Helicobacter</taxon>
    </lineage>
</organism>
<name>T2S9T8_HELPX</name>
<dbReference type="EMBL" id="AVNI01000002">
    <property type="protein sequence ID" value="EQD89050.1"/>
    <property type="molecule type" value="Genomic_DNA"/>
</dbReference>
<evidence type="ECO:0000313" key="2">
    <source>
        <dbReference type="Proteomes" id="UP000015816"/>
    </source>
</evidence>
<evidence type="ECO:0000313" key="1">
    <source>
        <dbReference type="EMBL" id="EQD89050.1"/>
    </source>
</evidence>
<gene>
    <name evidence="1" type="ORF">HPSA50_1371</name>
</gene>
<accession>T2S9T8</accession>
<comment type="caution">
    <text evidence="1">The sequence shown here is derived from an EMBL/GenBank/DDBJ whole genome shotgun (WGS) entry which is preliminary data.</text>
</comment>
<dbReference type="AlphaFoldDB" id="T2S9T8"/>
<dbReference type="Proteomes" id="UP000015816">
    <property type="component" value="Unassembled WGS sequence"/>
</dbReference>
<sequence length="44" mass="5198">MLNSRRSLSCKFKPLVKAIIKLNKFFECQYLIGAKPFKILKRLI</sequence>